<dbReference type="Proteomes" id="UP001217582">
    <property type="component" value="Chromosome 3"/>
</dbReference>
<sequence>MREGRPEEELEYSNTYEVLYNMYHDALQSAHRFLHPYSKVERERAEAKLASFHPAEGMAPLDDVFISKVENGLDLNNGHQRWWDVLYYNIVSICLHLSRTITTDPKQLCNHAYLRQSWNRVDALAILCYWVAVGLEVSGVEVTGKHHIFVFRALSVLRCARLLGLWEGTETILRSLKRVAPLLLRVLCFLVFAMVLFAVIGIQSFHGSYLRRCVWLGDYNNSPGVNYTLPQICGGSVDPNDRSKTISHLNNLGTHDPARKPNGFICPYGQVCMEQDMNPFNNVQSFDDVFHSLLQVAVIVSLNGWSDTMYDMVDADYYTAIIFFIIGIILLNFWLANLFVAVISHSFASLSAQTERSAFAARDFRQEHEEVQEASQEPRRRRNRLVTWYKKIRKYTQYIWLSLIIVGLAVQGSKASYEFEDQRKWREDVERYLVIPFDLEIIVRFIFESMEGGPGQFFQGKRNVLDLILAIITTIIQIPVVNDSGWYPWLTFFQLLRFYRVIAAIPRMKSLLLRVVGSMSALFNTIAFLVMTIFLAALMSVQLLRGDIEQSDDGTESDTFTWKQLFNGFLGVYQIFSSEGWKDLMFNVISATKQYKQGVIAGMFIVGWFLFANLILLQLFVAVINENFRVAEGDKYKKQMENYLRRTEPPQESLVARLMQRLSPFRVPHEHNTLSHRLEGPVLDDARQHADTSKANYVEERPLRSMFMQLVTPDHAGLAFGTLQRVLRLDKPHEHARLEALRRQSSGGKQSQTMDELEDMINNQQDMRALGSEHVRIMRTDLGLVNQEEGQEFLKDYITRNELDPRIRMARLMAEHPSYDRSWFIFSNRNPVRRFCQSLTRTSHGERVFGRPMSKFRNHIFQGIVFGAIIGSVVLAGIATPAYRKKYMAEHRSVFYAWYAVIEVSLSLTFVLEFFIKTIADGFIFTPNAYLYNMWNLLDLFVLISLLINVISELIVPGGVSHFTRALKAFRALRLINVSSLMRDTFHAVMIAGAGYILDASILALLYIIPYAVWGQNLFAGLMYSCTDTSDSIVTKLDCHGEYRSQPLNWSYLAPRAWTNPTEGSMYSFDDFKSALLILFEIVSLEGWIDVMQRAMSIKGRDMQPQADAAQHNAIFFLVYNLIGAVSVLTLFVSVIIENFQRYSGAAYLTTEQRQWLDMKRQLQRQGPSKRPRIPSSNPFIRWCFQVSTRKRGWWSRFMGLLYFIVLILLMTQSAHDTWTTERDRAIAYVVLGFVFVCDIIIRLLGLGFTSFRRSYWNWYDVIIMGGVIGTSLSHVLMPSASHVHTQLQKLFVTAITLKLIQRSDSLDLLFKTAVGSVPAIIALFLLWLTMFLVWGIMLVEVFGLTKWGINESHAKNLSSLWQTLIFLSMTSTGEGWNQYMHDYAVQPPLCTPSKNYLESDCGSIAWSYFLFISWNIISMFIFLNMFTGTVVENFSYVYHLQGSSALSRDQMRIYKDIWSQFDPQGLGYISQQHIIPFFSRLTGMFEVRLYPSDLSVSSLLDHSRVSSAMYKKSASTSSLRLGRRSPRSSRSPKSPRSPRSPRTPQSPRSPNLAHSDMLEPMNATAGMISLHDASSTEDVQSTSRIVSGIDLDALSEALDSANVQELRMRRQRLNRMYYEAILADKGKGVSFSTMLFILAYYKMCGSPVNMEVSEFIERRELMNKIDSRINLERVRGLLRGVYLRRRFLAVRAERERQSVMHLFSSDQSRGFPSITVERPISEAHQHDRQRPNIRVETNLSDSSQLYGDALHMPSPRSPSGYGSSDEGDSGNASDVQVSPLSVAVPRRRLSFQNYDENPFEDARSHNANISSSHLHAPFEMDTWTQIMRRLSTSTHDDSEDLDLDIQHVCASSWSRLKFMSVALSSVASQAQPTSHSPDVPDTFFGSILHGNPIFSAGFGLMVMGGALAYGRSALRWGAGAAQRRMLVSLEIPSKDRAHPWFLHWMGAQAAAQALRRKANHGHLPRESILEFLGLARPRVYSDENVDNPLRAATGEVVSPVRILSRELAVDTQYDETTTSGVPGGSDRGQATFSLVPGPGTHWFRYKGVWMRLQRERNGKLVDLSTGAPWETVTLTTLSSYEHLFSQLLLEARQLALSSTYGKTIIYTSWGVEWRPFGHPRRVRELGSVVLPEGKKEEVVNDVHRFLSRGTWYAKRGVPYRRGYLLHGAPGSGKTSFITALAGSLDFNICLLNLAERGMTDDKLNYLMSNAPERSILLLEDIDAAFLGRGPHSPERHADGYQPNVTFSGLLNALDGVASGESRIIFMTTNHLERLDPALIRPGRVDMICELGDADAKQVRELLTHFYQSDLVDMRVDAIRRANGINPEEITRAMQPPDVSAPYYQKACREAAQELSVVGDTLVTYVEEVTKRRRHALGLDASGYDPGSNRTLDRRAARGGVSMAELQGLFIRYPDDPHVAVDAWAVEQGLKEL</sequence>
<dbReference type="EMBL" id="CP119918">
    <property type="protein sequence ID" value="WFD16002.1"/>
    <property type="molecule type" value="Genomic_DNA"/>
</dbReference>
<keyword evidence="10" id="KW-0851">Voltage-gated channel</keyword>
<evidence type="ECO:0000256" key="3">
    <source>
        <dbReference type="ARBA" id="ARBA00022448"/>
    </source>
</evidence>
<keyword evidence="7 19" id="KW-0812">Transmembrane</keyword>
<keyword evidence="4" id="KW-1003">Cell membrane</keyword>
<dbReference type="FunFam" id="1.10.287.70:FF:000093">
    <property type="entry name" value="Calcium channel subunit Cch1"/>
    <property type="match status" value="1"/>
</dbReference>
<evidence type="ECO:0000256" key="15">
    <source>
        <dbReference type="ARBA" id="ARBA00023303"/>
    </source>
</evidence>
<keyword evidence="11 19" id="KW-1133">Transmembrane helix</keyword>
<evidence type="ECO:0000256" key="11">
    <source>
        <dbReference type="ARBA" id="ARBA00022989"/>
    </source>
</evidence>
<feature type="region of interest" description="Disordered" evidence="18">
    <location>
        <begin position="1512"/>
        <end position="1557"/>
    </location>
</feature>
<evidence type="ECO:0000313" key="22">
    <source>
        <dbReference type="EMBL" id="WFD16002.1"/>
    </source>
</evidence>
<keyword evidence="14" id="KW-0325">Glycoprotein</keyword>
<evidence type="ECO:0000256" key="5">
    <source>
        <dbReference type="ARBA" id="ARBA00022568"/>
    </source>
</evidence>
<feature type="transmembrane region" description="Helical" evidence="19">
    <location>
        <begin position="398"/>
        <end position="417"/>
    </location>
</feature>
<dbReference type="CDD" id="cd19510">
    <property type="entry name" value="RecA-like_BCS1"/>
    <property type="match status" value="1"/>
</dbReference>
<feature type="domain" description="BCS1 N-terminal" evidence="21">
    <location>
        <begin position="1902"/>
        <end position="2129"/>
    </location>
</feature>
<dbReference type="FunFam" id="1.10.287.70:FF:000153">
    <property type="entry name" value="High-affinity cell membrane calcium channel protein"/>
    <property type="match status" value="1"/>
</dbReference>
<dbReference type="GO" id="GO:0005524">
    <property type="term" value="F:ATP binding"/>
    <property type="evidence" value="ECO:0007669"/>
    <property type="project" value="InterPro"/>
</dbReference>
<dbReference type="InterPro" id="IPR005821">
    <property type="entry name" value="Ion_trans_dom"/>
</dbReference>
<evidence type="ECO:0000256" key="17">
    <source>
        <dbReference type="ARBA" id="ARBA00067459"/>
    </source>
</evidence>
<dbReference type="SUPFAM" id="SSF52540">
    <property type="entry name" value="P-loop containing nucleoside triphosphate hydrolases"/>
    <property type="match status" value="1"/>
</dbReference>
<feature type="transmembrane region" description="Helical" evidence="19">
    <location>
        <begin position="317"/>
        <end position="343"/>
    </location>
</feature>
<keyword evidence="8" id="KW-0496">Mitochondrion</keyword>
<keyword evidence="6" id="KW-0107">Calcium channel</keyword>
<dbReference type="Gene3D" id="3.40.50.300">
    <property type="entry name" value="P-loop containing nucleotide triphosphate hydrolases"/>
    <property type="match status" value="1"/>
</dbReference>
<feature type="transmembrane region" description="Helical" evidence="19">
    <location>
        <begin position="1309"/>
        <end position="1338"/>
    </location>
</feature>
<reference evidence="22 23" key="1">
    <citation type="submission" date="2023-03" db="EMBL/GenBank/DDBJ databases">
        <title>Mating type loci evolution in Malassezia.</title>
        <authorList>
            <person name="Coelho M.A."/>
        </authorList>
    </citation>
    <scope>NUCLEOTIDE SEQUENCE [LARGE SCALE GENOMIC DNA]</scope>
    <source>
        <strain evidence="22 23">CBS 13387</strain>
    </source>
</reference>
<feature type="region of interest" description="Disordered" evidence="18">
    <location>
        <begin position="1746"/>
        <end position="1780"/>
    </location>
</feature>
<evidence type="ECO:0000256" key="19">
    <source>
        <dbReference type="SAM" id="Phobius"/>
    </source>
</evidence>
<feature type="transmembrane region" description="Helical" evidence="19">
    <location>
        <begin position="1257"/>
        <end position="1278"/>
    </location>
</feature>
<evidence type="ECO:0000256" key="16">
    <source>
        <dbReference type="ARBA" id="ARBA00061395"/>
    </source>
</evidence>
<feature type="transmembrane region" description="Helical" evidence="19">
    <location>
        <begin position="895"/>
        <end position="920"/>
    </location>
</feature>
<evidence type="ECO:0000256" key="9">
    <source>
        <dbReference type="ARBA" id="ARBA00022837"/>
    </source>
</evidence>
<gene>
    <name evidence="22" type="primary">CCH1</name>
    <name evidence="22" type="ORF">MARU1_002036</name>
</gene>
<feature type="transmembrane region" description="Helical" evidence="19">
    <location>
        <begin position="940"/>
        <end position="964"/>
    </location>
</feature>
<feature type="transmembrane region" description="Helical" evidence="19">
    <location>
        <begin position="860"/>
        <end position="883"/>
    </location>
</feature>
<dbReference type="Pfam" id="PF08740">
    <property type="entry name" value="BCS1_N"/>
    <property type="match status" value="1"/>
</dbReference>
<feature type="region of interest" description="Disordered" evidence="18">
    <location>
        <begin position="1721"/>
        <end position="1740"/>
    </location>
</feature>
<protein>
    <recommendedName>
        <fullName evidence="17">Calcium-channel protein CCH1</fullName>
    </recommendedName>
</protein>
<dbReference type="GO" id="GO:0008331">
    <property type="term" value="F:high voltage-gated calcium channel activity"/>
    <property type="evidence" value="ECO:0007669"/>
    <property type="project" value="TreeGrafter"/>
</dbReference>
<dbReference type="InterPro" id="IPR027359">
    <property type="entry name" value="Volt_channel_dom_sf"/>
</dbReference>
<feature type="transmembrane region" description="Helical" evidence="19">
    <location>
        <begin position="1406"/>
        <end position="1427"/>
    </location>
</feature>
<keyword evidence="15" id="KW-0407">Ion channel</keyword>
<comment type="similarity">
    <text evidence="16">Belongs to the calcium channel alpha-1 subunit (TC 1.A.1.11) family.</text>
</comment>
<evidence type="ECO:0000259" key="20">
    <source>
        <dbReference type="SMART" id="SM00382"/>
    </source>
</evidence>
<dbReference type="Gene3D" id="1.10.287.70">
    <property type="match status" value="4"/>
</dbReference>
<comment type="subcellular location">
    <subcellularLocation>
        <location evidence="2">Cell membrane</location>
        <topology evidence="2">Multi-pass membrane protein</topology>
    </subcellularLocation>
    <subcellularLocation>
        <location evidence="1">Mitochondrion inner membrane</location>
        <topology evidence="1">Single-pass membrane protein</topology>
    </subcellularLocation>
</comment>
<feature type="transmembrane region" description="Helical" evidence="19">
    <location>
        <begin position="598"/>
        <end position="621"/>
    </location>
</feature>
<evidence type="ECO:0000256" key="13">
    <source>
        <dbReference type="ARBA" id="ARBA00023136"/>
    </source>
</evidence>
<feature type="transmembrane region" description="Helical" evidence="19">
    <location>
        <begin position="515"/>
        <end position="540"/>
    </location>
</feature>
<keyword evidence="3" id="KW-0813">Transport</keyword>
<keyword evidence="23" id="KW-1185">Reference proteome</keyword>
<keyword evidence="5" id="KW-0109">Calcium transport</keyword>
<evidence type="ECO:0000256" key="2">
    <source>
        <dbReference type="ARBA" id="ARBA00004651"/>
    </source>
</evidence>
<dbReference type="GO" id="GO:0005743">
    <property type="term" value="C:mitochondrial inner membrane"/>
    <property type="evidence" value="ECO:0007669"/>
    <property type="project" value="UniProtKB-SubCell"/>
</dbReference>
<dbReference type="InterPro" id="IPR027417">
    <property type="entry name" value="P-loop_NTPase"/>
</dbReference>
<evidence type="ECO:0000313" key="23">
    <source>
        <dbReference type="Proteomes" id="UP001217582"/>
    </source>
</evidence>
<organism evidence="22 23">
    <name type="scientific">Malassezia arunalokei</name>
    <dbReference type="NCBI Taxonomy" id="1514897"/>
    <lineage>
        <taxon>Eukaryota</taxon>
        <taxon>Fungi</taxon>
        <taxon>Dikarya</taxon>
        <taxon>Basidiomycota</taxon>
        <taxon>Ustilaginomycotina</taxon>
        <taxon>Malasseziomycetes</taxon>
        <taxon>Malasseziales</taxon>
        <taxon>Malasseziaceae</taxon>
        <taxon>Malassezia</taxon>
    </lineage>
</organism>
<dbReference type="GO" id="GO:0098703">
    <property type="term" value="P:calcium ion import across plasma membrane"/>
    <property type="evidence" value="ECO:0007669"/>
    <property type="project" value="TreeGrafter"/>
</dbReference>
<evidence type="ECO:0000256" key="1">
    <source>
        <dbReference type="ARBA" id="ARBA00004434"/>
    </source>
</evidence>
<dbReference type="GO" id="GO:0016887">
    <property type="term" value="F:ATP hydrolysis activity"/>
    <property type="evidence" value="ECO:0007669"/>
    <property type="project" value="InterPro"/>
</dbReference>
<dbReference type="InterPro" id="IPR014851">
    <property type="entry name" value="BCS1_N"/>
</dbReference>
<dbReference type="Pfam" id="PF00004">
    <property type="entry name" value="AAA"/>
    <property type="match status" value="1"/>
</dbReference>
<dbReference type="PANTHER" id="PTHR45628">
    <property type="entry name" value="VOLTAGE-DEPENDENT CALCIUM CHANNEL TYPE A SUBUNIT ALPHA-1"/>
    <property type="match status" value="1"/>
</dbReference>
<dbReference type="InterPro" id="IPR050599">
    <property type="entry name" value="VDCC_alpha-1_subunit"/>
</dbReference>
<dbReference type="InterPro" id="IPR003960">
    <property type="entry name" value="ATPase_AAA_CS"/>
</dbReference>
<dbReference type="GO" id="GO:0005891">
    <property type="term" value="C:voltage-gated calcium channel complex"/>
    <property type="evidence" value="ECO:0007669"/>
    <property type="project" value="TreeGrafter"/>
</dbReference>
<feature type="transmembrane region" description="Helical" evidence="19">
    <location>
        <begin position="182"/>
        <end position="202"/>
    </location>
</feature>
<dbReference type="SMART" id="SM01024">
    <property type="entry name" value="BCS1_N"/>
    <property type="match status" value="1"/>
</dbReference>
<feature type="transmembrane region" description="Helical" evidence="19">
    <location>
        <begin position="463"/>
        <end position="480"/>
    </location>
</feature>
<evidence type="ECO:0000256" key="6">
    <source>
        <dbReference type="ARBA" id="ARBA00022673"/>
    </source>
</evidence>
<keyword evidence="9" id="KW-0106">Calcium</keyword>
<evidence type="ECO:0000256" key="14">
    <source>
        <dbReference type="ARBA" id="ARBA00023180"/>
    </source>
</evidence>
<keyword evidence="12" id="KW-0406">Ion transport</keyword>
<feature type="transmembrane region" description="Helical" evidence="19">
    <location>
        <begin position="985"/>
        <end position="1009"/>
    </location>
</feature>
<evidence type="ECO:0000256" key="7">
    <source>
        <dbReference type="ARBA" id="ARBA00022692"/>
    </source>
</evidence>
<feature type="compositionally biased region" description="Low complexity" evidence="18">
    <location>
        <begin position="1754"/>
        <end position="1765"/>
    </location>
</feature>
<dbReference type="Pfam" id="PF00520">
    <property type="entry name" value="Ion_trans"/>
    <property type="match status" value="4"/>
</dbReference>
<name>A0AAJ5YZS6_9BASI</name>
<dbReference type="SUPFAM" id="SSF81324">
    <property type="entry name" value="Voltage-gated potassium channels"/>
    <property type="match status" value="4"/>
</dbReference>
<accession>A0AAJ5YZS6</accession>
<dbReference type="PANTHER" id="PTHR45628:SF7">
    <property type="entry name" value="VOLTAGE-DEPENDENT CALCIUM CHANNEL TYPE A SUBUNIT ALPHA-1"/>
    <property type="match status" value="1"/>
</dbReference>
<feature type="transmembrane region" description="Helical" evidence="19">
    <location>
        <begin position="1194"/>
        <end position="1214"/>
    </location>
</feature>
<evidence type="ECO:0000256" key="18">
    <source>
        <dbReference type="SAM" id="MobiDB-lite"/>
    </source>
</evidence>
<evidence type="ECO:0000259" key="21">
    <source>
        <dbReference type="SMART" id="SM01024"/>
    </source>
</evidence>
<dbReference type="SMART" id="SM00382">
    <property type="entry name" value="AAA"/>
    <property type="match status" value="1"/>
</dbReference>
<feature type="transmembrane region" description="Helical" evidence="19">
    <location>
        <begin position="1226"/>
        <end position="1245"/>
    </location>
</feature>
<proteinExistence type="inferred from homology"/>
<feature type="compositionally biased region" description="Basic and acidic residues" evidence="18">
    <location>
        <begin position="1721"/>
        <end position="1731"/>
    </location>
</feature>
<dbReference type="InterPro" id="IPR003959">
    <property type="entry name" value="ATPase_AAA_core"/>
</dbReference>
<feature type="transmembrane region" description="Helical" evidence="19">
    <location>
        <begin position="1114"/>
        <end position="1137"/>
    </location>
</feature>
<dbReference type="Gene3D" id="1.20.120.350">
    <property type="entry name" value="Voltage-gated potassium channels. Chain C"/>
    <property type="match status" value="3"/>
</dbReference>
<keyword evidence="8" id="KW-0999">Mitochondrion inner membrane</keyword>
<evidence type="ECO:0000256" key="8">
    <source>
        <dbReference type="ARBA" id="ARBA00022792"/>
    </source>
</evidence>
<evidence type="ECO:0000256" key="10">
    <source>
        <dbReference type="ARBA" id="ARBA00022882"/>
    </source>
</evidence>
<feature type="compositionally biased region" description="Low complexity" evidence="18">
    <location>
        <begin position="1541"/>
        <end position="1551"/>
    </location>
</feature>
<evidence type="ECO:0000256" key="12">
    <source>
        <dbReference type="ARBA" id="ARBA00023065"/>
    </source>
</evidence>
<dbReference type="InterPro" id="IPR003593">
    <property type="entry name" value="AAA+_ATPase"/>
</dbReference>
<evidence type="ECO:0000256" key="4">
    <source>
        <dbReference type="ARBA" id="ARBA00022475"/>
    </source>
</evidence>
<feature type="domain" description="AAA+ ATPase" evidence="20">
    <location>
        <begin position="2160"/>
        <end position="2295"/>
    </location>
</feature>
<keyword evidence="13 19" id="KW-0472">Membrane</keyword>
<dbReference type="PROSITE" id="PS00674">
    <property type="entry name" value="AAA"/>
    <property type="match status" value="1"/>
</dbReference>